<reference evidence="2 3" key="1">
    <citation type="submission" date="2021-03" db="EMBL/GenBank/DDBJ databases">
        <title>Genomic Encyclopedia of Type Strains, Phase IV (KMG-IV): sequencing the most valuable type-strain genomes for metagenomic binning, comparative biology and taxonomic classification.</title>
        <authorList>
            <person name="Goeker M."/>
        </authorList>
    </citation>
    <scope>NUCLEOTIDE SEQUENCE [LARGE SCALE GENOMIC DNA]</scope>
    <source>
        <strain evidence="2 3">DSM 3984</strain>
    </source>
</reference>
<protein>
    <submittedName>
        <fullName evidence="2">Uncharacterized protein</fullName>
    </submittedName>
</protein>
<evidence type="ECO:0000313" key="2">
    <source>
        <dbReference type="EMBL" id="MBP1889744.1"/>
    </source>
</evidence>
<comment type="caution">
    <text evidence="2">The sequence shown here is derived from an EMBL/GenBank/DDBJ whole genome shotgun (WGS) entry which is preliminary data.</text>
</comment>
<accession>A0ABS4F0H1</accession>
<keyword evidence="1" id="KW-0472">Membrane</keyword>
<keyword evidence="1" id="KW-1133">Transmembrane helix</keyword>
<keyword evidence="1" id="KW-0812">Transmembrane</keyword>
<proteinExistence type="predicted"/>
<name>A0ABS4F0H1_9CLOT</name>
<keyword evidence="3" id="KW-1185">Reference proteome</keyword>
<dbReference type="Proteomes" id="UP000783390">
    <property type="component" value="Unassembled WGS sequence"/>
</dbReference>
<evidence type="ECO:0000313" key="3">
    <source>
        <dbReference type="Proteomes" id="UP000783390"/>
    </source>
</evidence>
<sequence>MFVKKKGYVLLSTILVLSFIIMVILGGAAIHKMNFKYSKRYKVHKSMRDLNINEEAVLLETNNWIYKNKDLLIEKMKEDFSQPIKSSEYRLNLNYIKDKDTFKLSYGIDKLDDYIYCSYINNEEKIILIPKRRIKVSDT</sequence>
<feature type="transmembrane region" description="Helical" evidence="1">
    <location>
        <begin position="6"/>
        <end position="30"/>
    </location>
</feature>
<evidence type="ECO:0000256" key="1">
    <source>
        <dbReference type="SAM" id="Phobius"/>
    </source>
</evidence>
<organism evidence="2 3">
    <name type="scientific">Clostridium moniliforme</name>
    <dbReference type="NCBI Taxonomy" id="39489"/>
    <lineage>
        <taxon>Bacteria</taxon>
        <taxon>Bacillati</taxon>
        <taxon>Bacillota</taxon>
        <taxon>Clostridia</taxon>
        <taxon>Eubacteriales</taxon>
        <taxon>Clostridiaceae</taxon>
        <taxon>Clostridium</taxon>
    </lineage>
</organism>
<dbReference type="EMBL" id="JAGGJZ010000003">
    <property type="protein sequence ID" value="MBP1889744.1"/>
    <property type="molecule type" value="Genomic_DNA"/>
</dbReference>
<dbReference type="RefSeq" id="WP_209796641.1">
    <property type="nucleotide sequence ID" value="NZ_JAGGJZ010000003.1"/>
</dbReference>
<gene>
    <name evidence="2" type="ORF">J2Z53_001327</name>
</gene>